<keyword evidence="3" id="KW-1133">Transmembrane helix</keyword>
<sequence>MTDSIIQLLSIGLGIVLFIVIVYFAIIAMFYKKVPQGEALVRTGFKGTKVATDRGMYVVPVFHRVEIMDISVKKIQIERIGDDGLVCKDNMRADIKVAFFVRVNNEVEFIKMVAQTIGCERASDIETLEELFEAKFSEALKTVGKKFDFVQLYEARREFRDEIVDIIGTDLNGYTLEDCAIDYLEQTPVTFLKPDNILDAEGIKKITELTAAQNIQANLIKRDEEKIIRKQDVEAREAILELDKQLAEKEEQQKREIANIKAREEAETLKVAEEERLKSETARIATEEKVQVAEENKQRQVIVAEKNKLRTEAVEIERVEKDRMLEATERERIVTLAQIEKDKVVEVEKKNIQDVIRDRVMLEKGVVEERENMKDIEAFKTADREKQVKITVAEAEAEESLIKRIKQAEAEKEAAKQKAEEINIEAQAQKEASEKEAEARKTLAEAKAKEEATIGMSEAQVMHAKADANERQGLVEATIIEKKAKAEAAGILAKAEAVREEGLAEAQVIKEKAIADAVGIEEKAEAMKKLDGVGKEHEEFKLRLEKELKVDLAQIQIQKDIADAQAQVIGDALRAANIDIVGGETMFFDQIIGQITKAKGIDRLVQHSNNIQDVKDAILGSDDVKGNLLEKVKDFATKYGISSEDIKNLTVANLLMDLKDRANTTDEEGLFSNLFNLAKGLGLSDKKLS</sequence>
<keyword evidence="5" id="KW-1185">Reference proteome</keyword>
<keyword evidence="3" id="KW-0472">Membrane</keyword>
<dbReference type="OrthoDB" id="9815577at2"/>
<evidence type="ECO:0000256" key="1">
    <source>
        <dbReference type="ARBA" id="ARBA00004308"/>
    </source>
</evidence>
<feature type="coiled-coil region" evidence="2">
    <location>
        <begin position="398"/>
        <end position="452"/>
    </location>
</feature>
<keyword evidence="2" id="KW-0175">Coiled coil</keyword>
<keyword evidence="3" id="KW-0812">Transmembrane</keyword>
<dbReference type="InterPro" id="IPR036013">
    <property type="entry name" value="Band_7/SPFH_dom_sf"/>
</dbReference>
<dbReference type="InterPro" id="IPR027705">
    <property type="entry name" value="Flotillin_fam"/>
</dbReference>
<dbReference type="AlphaFoldDB" id="A0A4R2NXN4"/>
<evidence type="ECO:0000256" key="2">
    <source>
        <dbReference type="SAM" id="Coils"/>
    </source>
</evidence>
<feature type="coiled-coil region" evidence="2">
    <location>
        <begin position="230"/>
        <end position="283"/>
    </location>
</feature>
<comment type="caution">
    <text evidence="4">The sequence shown here is derived from an EMBL/GenBank/DDBJ whole genome shotgun (WGS) entry which is preliminary data.</text>
</comment>
<dbReference type="RefSeq" id="WP_132793884.1">
    <property type="nucleotide sequence ID" value="NZ_SLXM01000002.1"/>
</dbReference>
<dbReference type="Proteomes" id="UP000294564">
    <property type="component" value="Unassembled WGS sequence"/>
</dbReference>
<dbReference type="Gene3D" id="3.30.479.30">
    <property type="entry name" value="Band 7 domain"/>
    <property type="match status" value="1"/>
</dbReference>
<dbReference type="PANTHER" id="PTHR13806:SF31">
    <property type="entry name" value="FLOTILLIN-LIKE PROTEIN 1-RELATED"/>
    <property type="match status" value="1"/>
</dbReference>
<dbReference type="GO" id="GO:0005886">
    <property type="term" value="C:plasma membrane"/>
    <property type="evidence" value="ECO:0007669"/>
    <property type="project" value="TreeGrafter"/>
</dbReference>
<feature type="transmembrane region" description="Helical" evidence="3">
    <location>
        <begin position="6"/>
        <end position="31"/>
    </location>
</feature>
<dbReference type="SUPFAM" id="SSF117892">
    <property type="entry name" value="Band 7/SPFH domain"/>
    <property type="match status" value="1"/>
</dbReference>
<evidence type="ECO:0000256" key="3">
    <source>
        <dbReference type="SAM" id="Phobius"/>
    </source>
</evidence>
<evidence type="ECO:0000313" key="5">
    <source>
        <dbReference type="Proteomes" id="UP000294564"/>
    </source>
</evidence>
<protein>
    <submittedName>
        <fullName evidence="4">Putative membrane protein YqiK</fullName>
    </submittedName>
</protein>
<reference evidence="4 5" key="1">
    <citation type="submission" date="2019-03" db="EMBL/GenBank/DDBJ databases">
        <title>Genomic Encyclopedia of Type Strains, Phase IV (KMG-IV): sequencing the most valuable type-strain genomes for metagenomic binning, comparative biology and taxonomic classification.</title>
        <authorList>
            <person name="Goeker M."/>
        </authorList>
    </citation>
    <scope>NUCLEOTIDE SEQUENCE [LARGE SCALE GENOMIC DNA]</scope>
    <source>
        <strain evidence="4 5">DSM 14836</strain>
    </source>
</reference>
<name>A0A4R2NXN4_9FLAO</name>
<gene>
    <name evidence="4" type="ORF">EV195_102321</name>
</gene>
<dbReference type="EMBL" id="SLXM01000002">
    <property type="protein sequence ID" value="TCP26979.1"/>
    <property type="molecule type" value="Genomic_DNA"/>
</dbReference>
<evidence type="ECO:0000313" key="4">
    <source>
        <dbReference type="EMBL" id="TCP26979.1"/>
    </source>
</evidence>
<organism evidence="4 5">
    <name type="scientific">Tenacibaculum skagerrakense</name>
    <dbReference type="NCBI Taxonomy" id="186571"/>
    <lineage>
        <taxon>Bacteria</taxon>
        <taxon>Pseudomonadati</taxon>
        <taxon>Bacteroidota</taxon>
        <taxon>Flavobacteriia</taxon>
        <taxon>Flavobacteriales</taxon>
        <taxon>Flavobacteriaceae</taxon>
        <taxon>Tenacibaculum</taxon>
    </lineage>
</organism>
<dbReference type="GO" id="GO:0012505">
    <property type="term" value="C:endomembrane system"/>
    <property type="evidence" value="ECO:0007669"/>
    <property type="project" value="UniProtKB-SubCell"/>
</dbReference>
<comment type="subcellular location">
    <subcellularLocation>
        <location evidence="1">Endomembrane system</location>
    </subcellularLocation>
</comment>
<proteinExistence type="predicted"/>
<accession>A0A4R2NXN4</accession>
<dbReference type="PANTHER" id="PTHR13806">
    <property type="entry name" value="FLOTILLIN-RELATED"/>
    <property type="match status" value="1"/>
</dbReference>